<dbReference type="HOGENOM" id="CLU_000445_114_57_2"/>
<evidence type="ECO:0000256" key="1">
    <source>
        <dbReference type="SAM" id="Coils"/>
    </source>
</evidence>
<dbReference type="Gene3D" id="3.30.565.10">
    <property type="entry name" value="Histidine kinase-like ATPase, C-terminal domain"/>
    <property type="match status" value="1"/>
</dbReference>
<gene>
    <name evidence="5" type="ORF">MSHOH_1042</name>
</gene>
<dbReference type="OrthoDB" id="8127at2157"/>
<feature type="domain" description="PAS" evidence="3">
    <location>
        <begin position="462"/>
        <end position="531"/>
    </location>
</feature>
<keyword evidence="1" id="KW-0175">Coiled coil</keyword>
<dbReference type="PROSITE" id="PS50112">
    <property type="entry name" value="PAS"/>
    <property type="match status" value="2"/>
</dbReference>
<dbReference type="GeneID" id="25419387"/>
<dbReference type="PROSITE" id="PS50113">
    <property type="entry name" value="PAC"/>
    <property type="match status" value="5"/>
</dbReference>
<dbReference type="InterPro" id="IPR000014">
    <property type="entry name" value="PAS"/>
</dbReference>
<dbReference type="InterPro" id="IPR001610">
    <property type="entry name" value="PAC"/>
</dbReference>
<evidence type="ECO:0000259" key="2">
    <source>
        <dbReference type="PROSITE" id="PS50109"/>
    </source>
</evidence>
<accession>A0A0E3WVA6</accession>
<evidence type="ECO:0000313" key="5">
    <source>
        <dbReference type="EMBL" id="AKB77525.1"/>
    </source>
</evidence>
<organism evidence="5 6">
    <name type="scientific">Methanosarcina horonobensis HB-1 = JCM 15518</name>
    <dbReference type="NCBI Taxonomy" id="1434110"/>
    <lineage>
        <taxon>Archaea</taxon>
        <taxon>Methanobacteriati</taxon>
        <taxon>Methanobacteriota</taxon>
        <taxon>Stenosarchaea group</taxon>
        <taxon>Methanomicrobia</taxon>
        <taxon>Methanosarcinales</taxon>
        <taxon>Methanosarcinaceae</taxon>
        <taxon>Methanosarcina</taxon>
    </lineage>
</organism>
<protein>
    <submittedName>
        <fullName evidence="5">Sensory transduction histidine kinase</fullName>
    </submittedName>
</protein>
<keyword evidence="5" id="KW-0808">Transferase</keyword>
<dbReference type="SUPFAM" id="SSF55874">
    <property type="entry name" value="ATPase domain of HSP90 chaperone/DNA topoisomerase II/histidine kinase"/>
    <property type="match status" value="1"/>
</dbReference>
<dbReference type="InterPro" id="IPR035965">
    <property type="entry name" value="PAS-like_dom_sf"/>
</dbReference>
<dbReference type="InterPro" id="IPR003594">
    <property type="entry name" value="HATPase_dom"/>
</dbReference>
<dbReference type="InterPro" id="IPR013655">
    <property type="entry name" value="PAS_fold_3"/>
</dbReference>
<dbReference type="Pfam" id="PF08447">
    <property type="entry name" value="PAS_3"/>
    <property type="match status" value="2"/>
</dbReference>
<dbReference type="PANTHER" id="PTHR43065:SF23">
    <property type="entry name" value="SENSOR HISTIDINE KINASE PDTAS"/>
    <property type="match status" value="1"/>
</dbReference>
<evidence type="ECO:0000259" key="3">
    <source>
        <dbReference type="PROSITE" id="PS50112"/>
    </source>
</evidence>
<feature type="domain" description="PAC" evidence="4">
    <location>
        <begin position="538"/>
        <end position="590"/>
    </location>
</feature>
<dbReference type="Gene3D" id="2.10.70.100">
    <property type="match status" value="1"/>
</dbReference>
<sequence length="1100" mass="126775">MKGQLRKSGIDIIGDVPWGTHFCQFYQTKEDLIEILVPYFKAGLENNEFCMWVTSEPLETEEAKEVLKRAVPDLDIYLDRGQIEIIPETCFYVKEGVFNPERILNCWIEKINLALANGYDGLRLTGNTFWLEKKDWNNFVDYEEEVDGIISSFKIIALCTYSLDRCNTTEIIDVVTNHQFTLIRREGKWEQIESPKSKKAEEAAVQATKNWEYTFDAVPDLIAILDNKYRIVRANRAMAAKLGITPKECVGLTCYSTIHGTDEPPAFCPYRQMLMDELEHTEEVREDSLDGDFIVSVSPLHNSEGKLTGCIHVARDITERKQLEKQTRWRAEEVETIMEVVPVAICIGHDPQSHNITGNRMANELYEAEVGENVSANITSVRRFFRKGRELTANELPMQEAALKDIDVHDVEFDVLLPSGERRVLLGSASPLHDADGCVRGSVGAFIDITERKKVEEALRESEEKYRNLIETANEGIWVLEWILDAEARTTYVNKKMAEMLGYSREEIIGKSVRDFTDEKDKAVFEMNMKRRRQGINESYEFKLLRKDGLPLWVLVNSKSLFDKYGKLIGSMSMLTDITGRKEAETKLKETLDNLEKLVKERTIELEKAYKSLKESEKGLAEAQKMAHIGNWEWNVVTGEAFWSDELYRIFERSLQELAPLYDEYLSYVHPDDRDCVVDACKRAMNGEPCNIEHRIILANREERTVHKRSKAVFDEENNPVRIKGIIQDITERKKAEQALELSEERHRIITEQTGQLVYDYNVEKDVVDLAGNIEEVTGFTPDELGIINLDFWISRIHPGDLNKFLENHKRQFGSNRSSYRTEYRFRKKNGEYVYLEDNWTFLRNEKTTISRILGVIKDITERKHAEITLANIETARKKEIHHRIKNNLQVISSLLDLQAENFKFREHIEDSEVLKAFRESQDRVISIALIHEELHEGRGNDKLSFSPYLHRLVKNLFQTYTLGNTYISLNMDLEENVFFDMDTAVPLGLIVNELVSNSLKYAFRDKDKGIIQIRLSREKSREPTSDSHRSKVKGYEDKSFILTVSDNGIGVPEGFSMENSGTLGLQLVTTLVDQLDGELELKKGSGTEFVIKFTILEKK</sequence>
<name>A0A0E3WVA6_9EURY</name>
<dbReference type="STRING" id="1434110.MSHOH_1042"/>
<dbReference type="SMART" id="SM00387">
    <property type="entry name" value="HATPase_c"/>
    <property type="match status" value="1"/>
</dbReference>
<dbReference type="SMART" id="SM00091">
    <property type="entry name" value="PAS"/>
    <property type="match status" value="4"/>
</dbReference>
<dbReference type="EMBL" id="CP009516">
    <property type="protein sequence ID" value="AKB77525.1"/>
    <property type="molecule type" value="Genomic_DNA"/>
</dbReference>
<feature type="domain" description="PAC" evidence="4">
    <location>
        <begin position="409"/>
        <end position="461"/>
    </location>
</feature>
<evidence type="ECO:0000313" key="6">
    <source>
        <dbReference type="Proteomes" id="UP000033101"/>
    </source>
</evidence>
<dbReference type="Pfam" id="PF13426">
    <property type="entry name" value="PAS_9"/>
    <property type="match status" value="1"/>
</dbReference>
<dbReference type="PATRIC" id="fig|1434110.4.peg.1294"/>
<dbReference type="InterPro" id="IPR025847">
    <property type="entry name" value="MEDS_domain"/>
</dbReference>
<dbReference type="Pfam" id="PF14417">
    <property type="entry name" value="MEDS"/>
    <property type="match status" value="1"/>
</dbReference>
<proteinExistence type="predicted"/>
<dbReference type="NCBIfam" id="TIGR00229">
    <property type="entry name" value="sensory_box"/>
    <property type="match status" value="5"/>
</dbReference>
<dbReference type="InterPro" id="IPR013656">
    <property type="entry name" value="PAS_4"/>
</dbReference>
<evidence type="ECO:0000259" key="4">
    <source>
        <dbReference type="PROSITE" id="PS50113"/>
    </source>
</evidence>
<dbReference type="Pfam" id="PF07568">
    <property type="entry name" value="HisKA_2"/>
    <property type="match status" value="1"/>
</dbReference>
<feature type="domain" description="PAS" evidence="3">
    <location>
        <begin position="207"/>
        <end position="251"/>
    </location>
</feature>
<dbReference type="SMART" id="SM00086">
    <property type="entry name" value="PAC"/>
    <property type="match status" value="5"/>
</dbReference>
<feature type="domain" description="PAC" evidence="4">
    <location>
        <begin position="277"/>
        <end position="329"/>
    </location>
</feature>
<dbReference type="Gene3D" id="3.30.450.20">
    <property type="entry name" value="PAS domain"/>
    <property type="match status" value="5"/>
</dbReference>
<dbReference type="AlphaFoldDB" id="A0A0E3WVA6"/>
<dbReference type="RefSeq" id="WP_052730733.1">
    <property type="nucleotide sequence ID" value="NZ_CP009516.1"/>
</dbReference>
<keyword evidence="6" id="KW-1185">Reference proteome</keyword>
<dbReference type="InterPro" id="IPR011495">
    <property type="entry name" value="Sig_transdc_His_kin_sub2_dim/P"/>
</dbReference>
<dbReference type="InterPro" id="IPR000700">
    <property type="entry name" value="PAS-assoc_C"/>
</dbReference>
<dbReference type="PANTHER" id="PTHR43065">
    <property type="entry name" value="SENSOR HISTIDINE KINASE"/>
    <property type="match status" value="1"/>
</dbReference>
<dbReference type="InterPro" id="IPR005467">
    <property type="entry name" value="His_kinase_dom"/>
</dbReference>
<dbReference type="CDD" id="cd00130">
    <property type="entry name" value="PAS"/>
    <property type="match status" value="4"/>
</dbReference>
<dbReference type="Proteomes" id="UP000033101">
    <property type="component" value="Chromosome"/>
</dbReference>
<dbReference type="SUPFAM" id="SSF55785">
    <property type="entry name" value="PYP-like sensor domain (PAS domain)"/>
    <property type="match status" value="5"/>
</dbReference>
<feature type="domain" description="Histidine kinase" evidence="2">
    <location>
        <begin position="880"/>
        <end position="1098"/>
    </location>
</feature>
<feature type="coiled-coil region" evidence="1">
    <location>
        <begin position="581"/>
        <end position="626"/>
    </location>
</feature>
<dbReference type="PROSITE" id="PS50109">
    <property type="entry name" value="HIS_KIN"/>
    <property type="match status" value="1"/>
</dbReference>
<dbReference type="KEGG" id="mhor:MSHOH_1042"/>
<feature type="domain" description="PAC" evidence="4">
    <location>
        <begin position="820"/>
        <end position="872"/>
    </location>
</feature>
<dbReference type="GO" id="GO:0016301">
    <property type="term" value="F:kinase activity"/>
    <property type="evidence" value="ECO:0007669"/>
    <property type="project" value="UniProtKB-KW"/>
</dbReference>
<dbReference type="Pfam" id="PF02518">
    <property type="entry name" value="HATPase_c"/>
    <property type="match status" value="1"/>
</dbReference>
<feature type="domain" description="PAC" evidence="4">
    <location>
        <begin position="690"/>
        <end position="742"/>
    </location>
</feature>
<keyword evidence="5" id="KW-0418">Kinase</keyword>
<reference evidence="5 6" key="1">
    <citation type="submission" date="2014-07" db="EMBL/GenBank/DDBJ databases">
        <title>Methanogenic archaea and the global carbon cycle.</title>
        <authorList>
            <person name="Henriksen J.R."/>
            <person name="Luke J."/>
            <person name="Reinhart S."/>
            <person name="Benedict M.N."/>
            <person name="Youngblut N.D."/>
            <person name="Metcalf M.E."/>
            <person name="Whitaker R.J."/>
            <person name="Metcalf W.W."/>
        </authorList>
    </citation>
    <scope>NUCLEOTIDE SEQUENCE [LARGE SCALE GENOMIC DNA]</scope>
    <source>
        <strain evidence="5 6">HB-1</strain>
    </source>
</reference>
<dbReference type="Pfam" id="PF08448">
    <property type="entry name" value="PAS_4"/>
    <property type="match status" value="2"/>
</dbReference>
<dbReference type="InterPro" id="IPR036890">
    <property type="entry name" value="HATPase_C_sf"/>
</dbReference>